<keyword evidence="1" id="KW-0812">Transmembrane</keyword>
<comment type="caution">
    <text evidence="2">The sequence shown here is derived from an EMBL/GenBank/DDBJ whole genome shotgun (WGS) entry which is preliminary data.</text>
</comment>
<evidence type="ECO:0000256" key="1">
    <source>
        <dbReference type="SAM" id="Phobius"/>
    </source>
</evidence>
<protein>
    <submittedName>
        <fullName evidence="2">Uncharacterized protein</fullName>
    </submittedName>
</protein>
<feature type="transmembrane region" description="Helical" evidence="1">
    <location>
        <begin position="36"/>
        <end position="55"/>
    </location>
</feature>
<dbReference type="EMBL" id="JFHN01000011">
    <property type="protein sequence ID" value="EXU77351.1"/>
    <property type="molecule type" value="Genomic_DNA"/>
</dbReference>
<dbReference type="RefSeq" id="WP_034932925.1">
    <property type="nucleotide sequence ID" value="NZ_JFHN01000011.1"/>
</dbReference>
<dbReference type="AlphaFoldDB" id="A0A014M6D6"/>
<dbReference type="Proteomes" id="UP000019918">
    <property type="component" value="Unassembled WGS sequence"/>
</dbReference>
<organism evidence="2 3">
    <name type="scientific">Erwinia mallotivora</name>
    <dbReference type="NCBI Taxonomy" id="69222"/>
    <lineage>
        <taxon>Bacteria</taxon>
        <taxon>Pseudomonadati</taxon>
        <taxon>Pseudomonadota</taxon>
        <taxon>Gammaproteobacteria</taxon>
        <taxon>Enterobacterales</taxon>
        <taxon>Erwiniaceae</taxon>
        <taxon>Erwinia</taxon>
    </lineage>
</organism>
<gene>
    <name evidence="2" type="ORF">BG55_00305</name>
</gene>
<feature type="transmembrane region" description="Helical" evidence="1">
    <location>
        <begin position="5"/>
        <end position="24"/>
    </location>
</feature>
<keyword evidence="3" id="KW-1185">Reference proteome</keyword>
<evidence type="ECO:0000313" key="2">
    <source>
        <dbReference type="EMBL" id="EXU77351.1"/>
    </source>
</evidence>
<reference evidence="2 3" key="1">
    <citation type="submission" date="2014-02" db="EMBL/GenBank/DDBJ databases">
        <title>Draft genome of Erwinia mallotivora strain BT-MARDI, a papaya dieback pathogen.</title>
        <authorList>
            <person name="Redzuan R."/>
            <person name="Abu Bakar N."/>
            <person name="Badrun R."/>
            <person name="Mohd Raih M.F."/>
            <person name="Rozano L."/>
            <person name="Mat Amin N."/>
        </authorList>
    </citation>
    <scope>NUCLEOTIDE SEQUENCE [LARGE SCALE GENOMIC DNA]</scope>
    <source>
        <strain evidence="2 3">BT-MARDI</strain>
    </source>
</reference>
<accession>A0A014M6D6</accession>
<keyword evidence="1" id="KW-0472">Membrane</keyword>
<name>A0A014M6D6_9GAMM</name>
<keyword evidence="1" id="KW-1133">Transmembrane helix</keyword>
<sequence>MIKNLIFRALMALIIGAFLGWSVGKTSDLLGLHVSFNQIVIGAAIFVVIVDRLILSKTLIGKNTL</sequence>
<dbReference type="PATRIC" id="fig|69222.5.peg.78"/>
<evidence type="ECO:0000313" key="3">
    <source>
        <dbReference type="Proteomes" id="UP000019918"/>
    </source>
</evidence>
<proteinExistence type="predicted"/>
<dbReference type="STRING" id="69222.BG55_00305"/>